<dbReference type="InterPro" id="IPR034257">
    <property type="entry name" value="Acinus_RRM"/>
</dbReference>
<sequence length="715" mass="78405">MTTDWSRLTVIDLRQELKRRGLPQAGKKADLVERLTTADAKDEQAEAEAEAGPASAPGPRAEAETEAEVKPAAHGDKTASEVNNEITKENSHEPTSNAPQSTESQLDTASASQPSEAFEPKNAASPPHSRSPPVLPQESVAEALAVESNAGNAEAANAAAETSAPTAVCPPLDQEASSTEKLDELAADAPSIDPAPSVPELTGDARSRKRRSRSPPPSGDESSRKRTRPSDQFDDHHEAAHNRRSTPEKGTVSHPTEEVLPLDDNPAAKDASYAKLQPEYPEHRQSPSRDDTDTQMADVEENNFPEKHANPSYAEDRRQDSHDASAYDRRQDAYGDQMDDDSRDVAPAEHPATSALYIKNFMRPIREQVLREYLVDLATPPGNAPDPNSVVDFYLDQIRTHAFVRFTSISSASRVRQALHGKVWPNERERKELWVDFIPPENISDWVEREQSESGRGSAARTRWEVRYERDDEGRIAARLVNAEAEPARQPSRAPLPPPPSAPAMSIPSGPARQYPGIEAAPLGPRGRGGNRADNGGIWQSTDTRPSLSFKPVPEELGQRRLENMRSYYTLDRYRDMGRADEINRYTFEDQDSFVDRGREVFVGIRPPHRERGGGRPFRGEPFRGEPFRSDSFRGDRGPPRGPPPPFRPRGGDRYISGREEPRSDVPRSRLDGAPLPTYGGGGGFGGGGFRSERRGGGGGGGGGGGRRGDYRGYR</sequence>
<dbReference type="Pfam" id="PF02037">
    <property type="entry name" value="SAP"/>
    <property type="match status" value="1"/>
</dbReference>
<dbReference type="Proteomes" id="UP001286456">
    <property type="component" value="Unassembled WGS sequence"/>
</dbReference>
<keyword evidence="6" id="KW-1185">Reference proteome</keyword>
<feature type="compositionally biased region" description="Gly residues" evidence="2">
    <location>
        <begin position="679"/>
        <end position="690"/>
    </location>
</feature>
<evidence type="ECO:0000313" key="5">
    <source>
        <dbReference type="EMBL" id="KAK3323631.1"/>
    </source>
</evidence>
<dbReference type="SUPFAM" id="SSF68906">
    <property type="entry name" value="SAP domain"/>
    <property type="match status" value="1"/>
</dbReference>
<evidence type="ECO:0000256" key="2">
    <source>
        <dbReference type="SAM" id="MobiDB-lite"/>
    </source>
</evidence>
<feature type="domain" description="RRM" evidence="3">
    <location>
        <begin position="354"/>
        <end position="440"/>
    </location>
</feature>
<dbReference type="SMART" id="SM00513">
    <property type="entry name" value="SAP"/>
    <property type="match status" value="1"/>
</dbReference>
<dbReference type="PANTHER" id="PTHR47031">
    <property type="entry name" value="SAP DNA-BINDING DOMAIN-CONTAINING PROTEIN"/>
    <property type="match status" value="1"/>
</dbReference>
<reference evidence="5" key="2">
    <citation type="submission" date="2023-06" db="EMBL/GenBank/DDBJ databases">
        <authorList>
            <consortium name="Lawrence Berkeley National Laboratory"/>
            <person name="Haridas S."/>
            <person name="Hensen N."/>
            <person name="Bonometti L."/>
            <person name="Westerberg I."/>
            <person name="Brannstrom I.O."/>
            <person name="Guillou S."/>
            <person name="Cros-Aarteil S."/>
            <person name="Calhoun S."/>
            <person name="Kuo A."/>
            <person name="Mondo S."/>
            <person name="Pangilinan J."/>
            <person name="Riley R."/>
            <person name="Labutti K."/>
            <person name="Andreopoulos B."/>
            <person name="Lipzen A."/>
            <person name="Chen C."/>
            <person name="Yanf M."/>
            <person name="Daum C."/>
            <person name="Ng V."/>
            <person name="Clum A."/>
            <person name="Steindorff A."/>
            <person name="Ohm R."/>
            <person name="Martin F."/>
            <person name="Silar P."/>
            <person name="Natvig D."/>
            <person name="Lalanne C."/>
            <person name="Gautier V."/>
            <person name="Ament-Velasquez S.L."/>
            <person name="Kruys A."/>
            <person name="Hutchinson M.I."/>
            <person name="Powell A.J."/>
            <person name="Barry K."/>
            <person name="Miller A.N."/>
            <person name="Grigoriev I.V."/>
            <person name="Debuchy R."/>
            <person name="Gladieux P."/>
            <person name="Thoren M.H."/>
            <person name="Johannesson H."/>
        </authorList>
    </citation>
    <scope>NUCLEOTIDE SEQUENCE</scope>
    <source>
        <strain evidence="5">SMH4131-1</strain>
    </source>
</reference>
<keyword evidence="1" id="KW-0694">RNA-binding</keyword>
<dbReference type="PROSITE" id="PS50800">
    <property type="entry name" value="SAP"/>
    <property type="match status" value="1"/>
</dbReference>
<feature type="domain" description="SAP" evidence="4">
    <location>
        <begin position="5"/>
        <end position="39"/>
    </location>
</feature>
<proteinExistence type="predicted"/>
<dbReference type="SUPFAM" id="SSF54928">
    <property type="entry name" value="RNA-binding domain, RBD"/>
    <property type="match status" value="1"/>
</dbReference>
<dbReference type="InterPro" id="IPR003034">
    <property type="entry name" value="SAP_dom"/>
</dbReference>
<evidence type="ECO:0008006" key="7">
    <source>
        <dbReference type="Google" id="ProtNLM"/>
    </source>
</evidence>
<accession>A0AAE0IG26</accession>
<reference evidence="5" key="1">
    <citation type="journal article" date="2023" name="Mol. Phylogenet. Evol.">
        <title>Genome-scale phylogeny and comparative genomics of the fungal order Sordariales.</title>
        <authorList>
            <person name="Hensen N."/>
            <person name="Bonometti L."/>
            <person name="Westerberg I."/>
            <person name="Brannstrom I.O."/>
            <person name="Guillou S."/>
            <person name="Cros-Aarteil S."/>
            <person name="Calhoun S."/>
            <person name="Haridas S."/>
            <person name="Kuo A."/>
            <person name="Mondo S."/>
            <person name="Pangilinan J."/>
            <person name="Riley R."/>
            <person name="LaButti K."/>
            <person name="Andreopoulos B."/>
            <person name="Lipzen A."/>
            <person name="Chen C."/>
            <person name="Yan M."/>
            <person name="Daum C."/>
            <person name="Ng V."/>
            <person name="Clum A."/>
            <person name="Steindorff A."/>
            <person name="Ohm R.A."/>
            <person name="Martin F."/>
            <person name="Silar P."/>
            <person name="Natvig D.O."/>
            <person name="Lalanne C."/>
            <person name="Gautier V."/>
            <person name="Ament-Velasquez S.L."/>
            <person name="Kruys A."/>
            <person name="Hutchinson M.I."/>
            <person name="Powell A.J."/>
            <person name="Barry K."/>
            <person name="Miller A.N."/>
            <person name="Grigoriev I.V."/>
            <person name="Debuchy R."/>
            <person name="Gladieux P."/>
            <person name="Hiltunen Thoren M."/>
            <person name="Johannesson H."/>
        </authorList>
    </citation>
    <scope>NUCLEOTIDE SEQUENCE</scope>
    <source>
        <strain evidence="5">SMH4131-1</strain>
    </source>
</reference>
<feature type="compositionally biased region" description="Polar residues" evidence="2">
    <location>
        <begin position="538"/>
        <end position="547"/>
    </location>
</feature>
<evidence type="ECO:0000313" key="6">
    <source>
        <dbReference type="Proteomes" id="UP001286456"/>
    </source>
</evidence>
<feature type="compositionally biased region" description="Polar residues" evidence="2">
    <location>
        <begin position="93"/>
        <end position="115"/>
    </location>
</feature>
<feature type="region of interest" description="Disordered" evidence="2">
    <location>
        <begin position="482"/>
        <end position="556"/>
    </location>
</feature>
<feature type="compositionally biased region" description="Basic and acidic residues" evidence="2">
    <location>
        <begin position="61"/>
        <end position="79"/>
    </location>
</feature>
<dbReference type="InterPro" id="IPR000504">
    <property type="entry name" value="RRM_dom"/>
</dbReference>
<feature type="compositionally biased region" description="Basic and acidic residues" evidence="2">
    <location>
        <begin position="650"/>
        <end position="671"/>
    </location>
</feature>
<dbReference type="InterPro" id="IPR012677">
    <property type="entry name" value="Nucleotide-bd_a/b_plait_sf"/>
</dbReference>
<dbReference type="Gene3D" id="1.10.720.30">
    <property type="entry name" value="SAP domain"/>
    <property type="match status" value="1"/>
</dbReference>
<evidence type="ECO:0000259" key="3">
    <source>
        <dbReference type="PROSITE" id="PS50102"/>
    </source>
</evidence>
<dbReference type="InterPro" id="IPR036361">
    <property type="entry name" value="SAP_dom_sf"/>
</dbReference>
<evidence type="ECO:0000256" key="1">
    <source>
        <dbReference type="PROSITE-ProRule" id="PRU00176"/>
    </source>
</evidence>
<name>A0AAE0IG26_9PEZI</name>
<dbReference type="CDD" id="cd12432">
    <property type="entry name" value="RRM_ACINU"/>
    <property type="match status" value="1"/>
</dbReference>
<feature type="region of interest" description="Disordered" evidence="2">
    <location>
        <begin position="17"/>
        <end position="325"/>
    </location>
</feature>
<dbReference type="InterPro" id="IPR035979">
    <property type="entry name" value="RBD_domain_sf"/>
</dbReference>
<feature type="region of interest" description="Disordered" evidence="2">
    <location>
        <begin position="605"/>
        <end position="715"/>
    </location>
</feature>
<protein>
    <recommendedName>
        <fullName evidence="7">SAP domain-containing protein</fullName>
    </recommendedName>
</protein>
<comment type="caution">
    <text evidence="5">The sequence shown here is derived from an EMBL/GenBank/DDBJ whole genome shotgun (WGS) entry which is preliminary data.</text>
</comment>
<feature type="compositionally biased region" description="Basic and acidic residues" evidence="2">
    <location>
        <begin position="304"/>
        <end position="325"/>
    </location>
</feature>
<feature type="compositionally biased region" description="Low complexity" evidence="2">
    <location>
        <begin position="187"/>
        <end position="199"/>
    </location>
</feature>
<gene>
    <name evidence="5" type="ORF">B0T19DRAFT_210620</name>
</gene>
<dbReference type="GO" id="GO:0003723">
    <property type="term" value="F:RNA binding"/>
    <property type="evidence" value="ECO:0007669"/>
    <property type="project" value="UniProtKB-UniRule"/>
</dbReference>
<dbReference type="EMBL" id="JAUEPO010000004">
    <property type="protein sequence ID" value="KAK3323631.1"/>
    <property type="molecule type" value="Genomic_DNA"/>
</dbReference>
<feature type="compositionally biased region" description="Basic and acidic residues" evidence="2">
    <location>
        <begin position="608"/>
        <end position="639"/>
    </location>
</feature>
<feature type="compositionally biased region" description="Low complexity" evidence="2">
    <location>
        <begin position="503"/>
        <end position="512"/>
    </location>
</feature>
<feature type="compositionally biased region" description="Gly residues" evidence="2">
    <location>
        <begin position="697"/>
        <end position="706"/>
    </location>
</feature>
<dbReference type="Gene3D" id="3.30.70.330">
    <property type="match status" value="1"/>
</dbReference>
<evidence type="ECO:0000259" key="4">
    <source>
        <dbReference type="PROSITE" id="PS50800"/>
    </source>
</evidence>
<feature type="compositionally biased region" description="Low complexity" evidence="2">
    <location>
        <begin position="145"/>
        <end position="167"/>
    </location>
</feature>
<feature type="compositionally biased region" description="Low complexity" evidence="2">
    <location>
        <begin position="50"/>
        <end position="60"/>
    </location>
</feature>
<dbReference type="AlphaFoldDB" id="A0AAE0IG26"/>
<dbReference type="PROSITE" id="PS50102">
    <property type="entry name" value="RRM"/>
    <property type="match status" value="1"/>
</dbReference>
<dbReference type="PANTHER" id="PTHR47031:SF3">
    <property type="entry name" value="SAP DOMAIN-CONTAINING PROTEIN"/>
    <property type="match status" value="1"/>
</dbReference>
<organism evidence="5 6">
    <name type="scientific">Cercophora scortea</name>
    <dbReference type="NCBI Taxonomy" id="314031"/>
    <lineage>
        <taxon>Eukaryota</taxon>
        <taxon>Fungi</taxon>
        <taxon>Dikarya</taxon>
        <taxon>Ascomycota</taxon>
        <taxon>Pezizomycotina</taxon>
        <taxon>Sordariomycetes</taxon>
        <taxon>Sordariomycetidae</taxon>
        <taxon>Sordariales</taxon>
        <taxon>Lasiosphaeriaceae</taxon>
        <taxon>Cercophora</taxon>
    </lineage>
</organism>
<feature type="compositionally biased region" description="Basic and acidic residues" evidence="2">
    <location>
        <begin position="221"/>
        <end position="247"/>
    </location>
</feature>
<feature type="compositionally biased region" description="Basic and acidic residues" evidence="2">
    <location>
        <begin position="280"/>
        <end position="292"/>
    </location>
</feature>